<dbReference type="InterPro" id="IPR020843">
    <property type="entry name" value="ER"/>
</dbReference>
<dbReference type="Gene3D" id="3.90.180.10">
    <property type="entry name" value="Medium-chain alcohol dehydrogenases, catalytic domain"/>
    <property type="match status" value="1"/>
</dbReference>
<dbReference type="SUPFAM" id="SSF51735">
    <property type="entry name" value="NAD(P)-binding Rossmann-fold domains"/>
    <property type="match status" value="1"/>
</dbReference>
<dbReference type="InterPro" id="IPR047109">
    <property type="entry name" value="CAD-like"/>
</dbReference>
<gene>
    <name evidence="7" type="ORF">GDR74_07285</name>
</gene>
<dbReference type="FunFam" id="3.40.50.720:FF:000022">
    <property type="entry name" value="Cinnamyl alcohol dehydrogenase"/>
    <property type="match status" value="1"/>
</dbReference>
<dbReference type="SUPFAM" id="SSF50129">
    <property type="entry name" value="GroES-like"/>
    <property type="match status" value="1"/>
</dbReference>
<dbReference type="InterPro" id="IPR013154">
    <property type="entry name" value="ADH-like_N"/>
</dbReference>
<sequence length="369" mass="40164">MTSFRYKTFGYAAPSAGARLQPFSFERRALRANDVAMEILYCGVCHSDLHWARNDWGWSNYPVVPGHEIVGRVIEVGPEVTRFKAGDHVAVGCMVDSCQHCDQCRRGEEQLCREGNTMTYGGFDRITQEMTQGGYSKHVVVRQEFVLRVPDGLDLSRAAPLLCAGITTYSPLRTWNVGPGSRVGVIGLGGLGHMAVKLAAGLGAHVTVMSRTPDKKADALALGADRLLVSTDPDAMAQAANTFDLIIDTVPTKHELDPYLPLLDVDGTLVIVGQIGPLDGMSSVPLLLGRRRVAGSPIGGIRETQELLDFCARKNILPETETIRMDRINEAFARMERSDVRYRFVIDMASLTDPEGAARAQALPPNAVG</sequence>
<feature type="domain" description="Enoyl reductase (ER)" evidence="6">
    <location>
        <begin position="17"/>
        <end position="346"/>
    </location>
</feature>
<dbReference type="PROSITE" id="PS00059">
    <property type="entry name" value="ADH_ZINC"/>
    <property type="match status" value="1"/>
</dbReference>
<keyword evidence="2 5" id="KW-0479">Metal-binding</keyword>
<dbReference type="InterPro" id="IPR013149">
    <property type="entry name" value="ADH-like_C"/>
</dbReference>
<evidence type="ECO:0000313" key="7">
    <source>
        <dbReference type="EMBL" id="QFU16044.1"/>
    </source>
</evidence>
<keyword evidence="8" id="KW-1185">Reference proteome</keyword>
<dbReference type="Gene3D" id="3.40.50.720">
    <property type="entry name" value="NAD(P)-binding Rossmann-like Domain"/>
    <property type="match status" value="1"/>
</dbReference>
<dbReference type="PANTHER" id="PTHR42683">
    <property type="entry name" value="ALDEHYDE REDUCTASE"/>
    <property type="match status" value="1"/>
</dbReference>
<evidence type="ECO:0000256" key="1">
    <source>
        <dbReference type="ARBA" id="ARBA00001947"/>
    </source>
</evidence>
<dbReference type="InterPro" id="IPR011032">
    <property type="entry name" value="GroES-like_sf"/>
</dbReference>
<dbReference type="EMBL" id="CP045423">
    <property type="protein sequence ID" value="QFU16044.1"/>
    <property type="molecule type" value="Genomic_DNA"/>
</dbReference>
<dbReference type="GO" id="GO:0008106">
    <property type="term" value="F:alcohol dehydrogenase (NADP+) activity"/>
    <property type="evidence" value="ECO:0007669"/>
    <property type="project" value="UniProtKB-ARBA"/>
</dbReference>
<reference evidence="7 8" key="1">
    <citation type="submission" date="2019-10" db="EMBL/GenBank/DDBJ databases">
        <title>Isolation, Identification of Microvirga thermotolerans HR1, a novel thermophilic bacterium and Comparative Genomics of the genus Microvirga.</title>
        <authorList>
            <person name="Li J."/>
            <person name="Zhang W."/>
            <person name="Lin M."/>
            <person name="Wang J."/>
        </authorList>
    </citation>
    <scope>NUCLEOTIDE SEQUENCE [LARGE SCALE GENOMIC DNA]</scope>
    <source>
        <strain evidence="7 8">HR1</strain>
    </source>
</reference>
<evidence type="ECO:0000313" key="8">
    <source>
        <dbReference type="Proteomes" id="UP000325614"/>
    </source>
</evidence>
<dbReference type="AlphaFoldDB" id="A0A5P9K1F6"/>
<dbReference type="InterPro" id="IPR036291">
    <property type="entry name" value="NAD(P)-bd_dom_sf"/>
</dbReference>
<dbReference type="RefSeq" id="WP_152585689.1">
    <property type="nucleotide sequence ID" value="NZ_CP045423.1"/>
</dbReference>
<keyword evidence="3 5" id="KW-0862">Zinc</keyword>
<dbReference type="KEGG" id="mico:GDR74_07285"/>
<proteinExistence type="inferred from homology"/>
<keyword evidence="4" id="KW-0560">Oxidoreductase</keyword>
<dbReference type="SMART" id="SM00829">
    <property type="entry name" value="PKS_ER"/>
    <property type="match status" value="1"/>
</dbReference>
<dbReference type="GO" id="GO:0008270">
    <property type="term" value="F:zinc ion binding"/>
    <property type="evidence" value="ECO:0007669"/>
    <property type="project" value="InterPro"/>
</dbReference>
<dbReference type="InterPro" id="IPR002328">
    <property type="entry name" value="ADH_Zn_CS"/>
</dbReference>
<dbReference type="Pfam" id="PF08240">
    <property type="entry name" value="ADH_N"/>
    <property type="match status" value="1"/>
</dbReference>
<accession>A0A5P9K1F6</accession>
<organism evidence="7 8">
    <name type="scientific">Microvirga thermotolerans</name>
    <dbReference type="NCBI Taxonomy" id="2651334"/>
    <lineage>
        <taxon>Bacteria</taxon>
        <taxon>Pseudomonadati</taxon>
        <taxon>Pseudomonadota</taxon>
        <taxon>Alphaproteobacteria</taxon>
        <taxon>Hyphomicrobiales</taxon>
        <taxon>Methylobacteriaceae</taxon>
        <taxon>Microvirga</taxon>
    </lineage>
</organism>
<evidence type="ECO:0000256" key="2">
    <source>
        <dbReference type="ARBA" id="ARBA00022723"/>
    </source>
</evidence>
<name>A0A5P9K1F6_9HYPH</name>
<dbReference type="CDD" id="cd05283">
    <property type="entry name" value="CAD1"/>
    <property type="match status" value="1"/>
</dbReference>
<evidence type="ECO:0000256" key="5">
    <source>
        <dbReference type="RuleBase" id="RU361277"/>
    </source>
</evidence>
<comment type="similarity">
    <text evidence="5">Belongs to the zinc-containing alcohol dehydrogenase family.</text>
</comment>
<dbReference type="Pfam" id="PF00107">
    <property type="entry name" value="ADH_zinc_N"/>
    <property type="match status" value="1"/>
</dbReference>
<evidence type="ECO:0000256" key="4">
    <source>
        <dbReference type="ARBA" id="ARBA00023002"/>
    </source>
</evidence>
<dbReference type="Proteomes" id="UP000325614">
    <property type="component" value="Chromosome"/>
</dbReference>
<evidence type="ECO:0000259" key="6">
    <source>
        <dbReference type="SMART" id="SM00829"/>
    </source>
</evidence>
<comment type="cofactor">
    <cofactor evidence="1 5">
        <name>Zn(2+)</name>
        <dbReference type="ChEBI" id="CHEBI:29105"/>
    </cofactor>
</comment>
<protein>
    <submittedName>
        <fullName evidence="7">Alcohol dehydrogenase catalytic domain-containing protein</fullName>
    </submittedName>
</protein>
<evidence type="ECO:0000256" key="3">
    <source>
        <dbReference type="ARBA" id="ARBA00022833"/>
    </source>
</evidence>